<organism evidence="10">
    <name type="scientific">Menopon gallinae</name>
    <name type="common">poultry shaft louse</name>
    <dbReference type="NCBI Taxonomy" id="328185"/>
    <lineage>
        <taxon>Eukaryota</taxon>
        <taxon>Metazoa</taxon>
        <taxon>Ecdysozoa</taxon>
        <taxon>Arthropoda</taxon>
        <taxon>Hexapoda</taxon>
        <taxon>Insecta</taxon>
        <taxon>Pterygota</taxon>
        <taxon>Neoptera</taxon>
        <taxon>Paraneoptera</taxon>
        <taxon>Psocodea</taxon>
        <taxon>Troctomorpha</taxon>
        <taxon>Phthiraptera</taxon>
        <taxon>Amblycera</taxon>
        <taxon>Menoponidae</taxon>
        <taxon>Menopon</taxon>
    </lineage>
</organism>
<keyword evidence="6" id="KW-0007">Acetylation</keyword>
<dbReference type="InterPro" id="IPR003593">
    <property type="entry name" value="AAA+_ATPase"/>
</dbReference>
<dbReference type="InterPro" id="IPR032781">
    <property type="entry name" value="ABC_tran_Xtn"/>
</dbReference>
<evidence type="ECO:0000256" key="5">
    <source>
        <dbReference type="ARBA" id="ARBA00022840"/>
    </source>
</evidence>
<dbReference type="AlphaFoldDB" id="A0AAW2HFX5"/>
<dbReference type="GO" id="GO:0051607">
    <property type="term" value="P:defense response to virus"/>
    <property type="evidence" value="ECO:0007669"/>
    <property type="project" value="UniProtKB-KW"/>
</dbReference>
<evidence type="ECO:0000256" key="2">
    <source>
        <dbReference type="ARBA" id="ARBA00022553"/>
    </source>
</evidence>
<comment type="caution">
    <text evidence="10">The sequence shown here is derived from an EMBL/GenBank/DDBJ whole genome shotgun (WGS) entry which is preliminary data.</text>
</comment>
<keyword evidence="4" id="KW-0547">Nucleotide-binding</keyword>
<accession>A0AAW2HFX5</accession>
<dbReference type="PANTHER" id="PTHR19211:SF117">
    <property type="entry name" value="ATP-BINDING CASSETTE SUB-FAMILY F MEMBER 3"/>
    <property type="match status" value="1"/>
</dbReference>
<evidence type="ECO:0000256" key="1">
    <source>
        <dbReference type="ARBA" id="ARBA00011054"/>
    </source>
</evidence>
<dbReference type="SMART" id="SM00382">
    <property type="entry name" value="AAA"/>
    <property type="match status" value="2"/>
</dbReference>
<evidence type="ECO:0000256" key="7">
    <source>
        <dbReference type="ARBA" id="ARBA00023118"/>
    </source>
</evidence>
<evidence type="ECO:0000259" key="9">
    <source>
        <dbReference type="PROSITE" id="PS50893"/>
    </source>
</evidence>
<dbReference type="Pfam" id="PF00005">
    <property type="entry name" value="ABC_tran"/>
    <property type="match status" value="2"/>
</dbReference>
<dbReference type="Gene3D" id="3.40.50.300">
    <property type="entry name" value="P-loop containing nucleotide triphosphate hydrolases"/>
    <property type="match status" value="2"/>
</dbReference>
<keyword evidence="7" id="KW-0051">Antiviral defense</keyword>
<keyword evidence="3" id="KW-0677">Repeat</keyword>
<dbReference type="InterPro" id="IPR050611">
    <property type="entry name" value="ABCF"/>
</dbReference>
<dbReference type="InterPro" id="IPR003439">
    <property type="entry name" value="ABC_transporter-like_ATP-bd"/>
</dbReference>
<evidence type="ECO:0000256" key="8">
    <source>
        <dbReference type="ARBA" id="ARBA00073919"/>
    </source>
</evidence>
<dbReference type="Pfam" id="PF26051">
    <property type="entry name" value="PWI_ABCF3"/>
    <property type="match status" value="1"/>
</dbReference>
<dbReference type="GO" id="GO:0016887">
    <property type="term" value="F:ATP hydrolysis activity"/>
    <property type="evidence" value="ECO:0007669"/>
    <property type="project" value="InterPro"/>
</dbReference>
<dbReference type="InterPro" id="IPR017871">
    <property type="entry name" value="ABC_transporter-like_CS"/>
</dbReference>
<dbReference type="PANTHER" id="PTHR19211">
    <property type="entry name" value="ATP-BINDING TRANSPORT PROTEIN-RELATED"/>
    <property type="match status" value="1"/>
</dbReference>
<evidence type="ECO:0000256" key="6">
    <source>
        <dbReference type="ARBA" id="ARBA00022990"/>
    </source>
</evidence>
<dbReference type="GO" id="GO:0005524">
    <property type="term" value="F:ATP binding"/>
    <property type="evidence" value="ECO:0007669"/>
    <property type="project" value="UniProtKB-KW"/>
</dbReference>
<dbReference type="SUPFAM" id="SSF52540">
    <property type="entry name" value="P-loop containing nucleoside triphosphate hydrolases"/>
    <property type="match status" value="2"/>
</dbReference>
<dbReference type="EMBL" id="JARGDH010000005">
    <property type="protein sequence ID" value="KAL0268784.1"/>
    <property type="molecule type" value="Genomic_DNA"/>
</dbReference>
<gene>
    <name evidence="10" type="ORF">PYX00_010604</name>
</gene>
<dbReference type="InterPro" id="IPR027417">
    <property type="entry name" value="P-loop_NTPase"/>
</dbReference>
<keyword evidence="5" id="KW-0067">ATP-binding</keyword>
<evidence type="ECO:0000256" key="3">
    <source>
        <dbReference type="ARBA" id="ARBA00022737"/>
    </source>
</evidence>
<dbReference type="InterPro" id="IPR058770">
    <property type="entry name" value="PWI_ABCF3"/>
</dbReference>
<dbReference type="PROSITE" id="PS50893">
    <property type="entry name" value="ABC_TRANSPORTER_2"/>
    <property type="match status" value="2"/>
</dbReference>
<sequence length="712" mass="80248">MAACKDLIISEFPQIDDDLYQYVEGILTNGADEFEDSGEIYEAIGEVLHEVSQEKTESDVRNICDRLLGILKPGRLDMPNGNVPHKVLGAPIHLGTMAANLENNLEEMKSIWVVSRDDTLKVDPKKLEKAEAKLQQKQEKRRAEFSNKAPNQIKLDTATASQVLSKKEAKMEGRGTNRTQDIRIENFDVAYGDRILLQGADLVLAFGRRYGLVGRNGLGKTTLLRMISSKQLAIPSHISILHVEQEVVGDDTPAIESVLESDTVRVELLKQEKHLTSLINSGSSDPELSSRLSEVYAQLQNIEADKAPARASIILNGLGFSPEQQNRPTKTFSGGWRMRLSLARALFSKPDLLLLDEPTNMLDIKAIIWLENYLQSWPTTLLVVSHDRNFLETVPTDILHLHSQRIDSYKGNYETFEKTKKDKLKNQQREFEAQQQHRAHVQEFIDRFRYNANRASSVQSKIKMLEKLPELKPVEKEVEVVLRFPETEPLSPPILQLNEVTFYYSPDHVIFSNVNLNATLDSRICIVGDNGAGKTTLLKIIMGLLVPAKGIRHVHRNLKFGYFSQHHVDQLDMTQNCVELLQTSYPGKRVEDYRRQLGSFGISGDLALQQVASLSGGQKSRVAFARMCMGNPNFLVLDEPTNHLDIESIEALGKAINKYTGGVILVSHDERLIRMVCKELWVCQNATVKSIEGGFDEYKRIVEKEIEALNKS</sequence>
<proteinExistence type="inferred from homology"/>
<comment type="similarity">
    <text evidence="1">Belongs to the ABC transporter superfamily. ABCF family. EF3 subfamily.</text>
</comment>
<dbReference type="FunFam" id="3.40.50.300:FF:000688">
    <property type="entry name" value="ATP-binding cassette sub-family F member 3"/>
    <property type="match status" value="1"/>
</dbReference>
<name>A0AAW2HFX5_9NEOP</name>
<dbReference type="Pfam" id="PF12848">
    <property type="entry name" value="ABC_tran_Xtn"/>
    <property type="match status" value="1"/>
</dbReference>
<feature type="domain" description="ABC transporter" evidence="9">
    <location>
        <begin position="182"/>
        <end position="428"/>
    </location>
</feature>
<evidence type="ECO:0000256" key="4">
    <source>
        <dbReference type="ARBA" id="ARBA00022741"/>
    </source>
</evidence>
<dbReference type="FunFam" id="3.40.50.300:FF:000104">
    <property type="entry name" value="ATP-binding cassette sub-family F member 3"/>
    <property type="match status" value="1"/>
</dbReference>
<dbReference type="CDD" id="cd03221">
    <property type="entry name" value="ABCF_EF-3"/>
    <property type="match status" value="2"/>
</dbReference>
<dbReference type="PROSITE" id="PS00211">
    <property type="entry name" value="ABC_TRANSPORTER_1"/>
    <property type="match status" value="1"/>
</dbReference>
<keyword evidence="2" id="KW-0597">Phosphoprotein</keyword>
<feature type="domain" description="ABC transporter" evidence="9">
    <location>
        <begin position="495"/>
        <end position="710"/>
    </location>
</feature>
<evidence type="ECO:0000313" key="10">
    <source>
        <dbReference type="EMBL" id="KAL0268784.1"/>
    </source>
</evidence>
<reference evidence="10" key="1">
    <citation type="journal article" date="2024" name="Gigascience">
        <title>Chromosome-level genome of the poultry shaft louse Menopon gallinae provides insight into the host-switching and adaptive evolution of parasitic lice.</title>
        <authorList>
            <person name="Xu Y."/>
            <person name="Ma L."/>
            <person name="Liu S."/>
            <person name="Liang Y."/>
            <person name="Liu Q."/>
            <person name="He Z."/>
            <person name="Tian L."/>
            <person name="Duan Y."/>
            <person name="Cai W."/>
            <person name="Li H."/>
            <person name="Song F."/>
        </authorList>
    </citation>
    <scope>NUCLEOTIDE SEQUENCE</scope>
    <source>
        <strain evidence="10">Cailab_2023a</strain>
    </source>
</reference>
<protein>
    <recommendedName>
        <fullName evidence="8">ATP-binding cassette sub-family F member 3</fullName>
    </recommendedName>
</protein>